<evidence type="ECO:0000256" key="1">
    <source>
        <dbReference type="SAM" id="SignalP"/>
    </source>
</evidence>
<keyword evidence="4" id="KW-1185">Reference proteome</keyword>
<comment type="caution">
    <text evidence="3">The sequence shown here is derived from an EMBL/GenBank/DDBJ whole genome shotgun (WGS) entry which is preliminary data.</text>
</comment>
<dbReference type="RefSeq" id="WP_184782080.1">
    <property type="nucleotide sequence ID" value="NZ_JACHIT010000001.1"/>
</dbReference>
<protein>
    <recommendedName>
        <fullName evidence="2">Knr4/Smi1-like domain-containing protein</fullName>
    </recommendedName>
</protein>
<dbReference type="SUPFAM" id="SSF160631">
    <property type="entry name" value="SMI1/KNR4-like"/>
    <property type="match status" value="1"/>
</dbReference>
<dbReference type="EMBL" id="JACHIT010000001">
    <property type="protein sequence ID" value="MBB5911232.1"/>
    <property type="molecule type" value="Genomic_DNA"/>
</dbReference>
<gene>
    <name evidence="3" type="ORF">BJY24_000099</name>
</gene>
<feature type="domain" description="Knr4/Smi1-like" evidence="2">
    <location>
        <begin position="82"/>
        <end position="208"/>
    </location>
</feature>
<feature type="chain" id="PRO_5039570822" description="Knr4/Smi1-like domain-containing protein" evidence="1">
    <location>
        <begin position="36"/>
        <end position="216"/>
    </location>
</feature>
<reference evidence="3 4" key="1">
    <citation type="submission" date="2020-08" db="EMBL/GenBank/DDBJ databases">
        <title>Sequencing the genomes of 1000 actinobacteria strains.</title>
        <authorList>
            <person name="Klenk H.-P."/>
        </authorList>
    </citation>
    <scope>NUCLEOTIDE SEQUENCE [LARGE SCALE GENOMIC DNA]</scope>
    <source>
        <strain evidence="3 4">DSM 43582</strain>
    </source>
</reference>
<dbReference type="SMART" id="SM00860">
    <property type="entry name" value="SMI1_KNR4"/>
    <property type="match status" value="1"/>
</dbReference>
<evidence type="ECO:0000259" key="2">
    <source>
        <dbReference type="SMART" id="SM00860"/>
    </source>
</evidence>
<evidence type="ECO:0000313" key="3">
    <source>
        <dbReference type="EMBL" id="MBB5911232.1"/>
    </source>
</evidence>
<dbReference type="Proteomes" id="UP000540412">
    <property type="component" value="Unassembled WGS sequence"/>
</dbReference>
<keyword evidence="1" id="KW-0732">Signal</keyword>
<proteinExistence type="predicted"/>
<dbReference type="PROSITE" id="PS51257">
    <property type="entry name" value="PROKAR_LIPOPROTEIN"/>
    <property type="match status" value="1"/>
</dbReference>
<dbReference type="Pfam" id="PF09346">
    <property type="entry name" value="SMI1_KNR4"/>
    <property type="match status" value="1"/>
</dbReference>
<dbReference type="InterPro" id="IPR018958">
    <property type="entry name" value="Knr4/Smi1-like_dom"/>
</dbReference>
<dbReference type="AlphaFoldDB" id="A0A7W9P8A4"/>
<feature type="signal peptide" evidence="1">
    <location>
        <begin position="1"/>
        <end position="35"/>
    </location>
</feature>
<organism evidence="3 4">
    <name type="scientific">Nocardia transvalensis</name>
    <dbReference type="NCBI Taxonomy" id="37333"/>
    <lineage>
        <taxon>Bacteria</taxon>
        <taxon>Bacillati</taxon>
        <taxon>Actinomycetota</taxon>
        <taxon>Actinomycetes</taxon>
        <taxon>Mycobacteriales</taxon>
        <taxon>Nocardiaceae</taxon>
        <taxon>Nocardia</taxon>
    </lineage>
</organism>
<dbReference type="Gene3D" id="3.40.1580.10">
    <property type="entry name" value="SMI1/KNR4-like"/>
    <property type="match status" value="1"/>
</dbReference>
<accession>A0A7W9P8A4</accession>
<evidence type="ECO:0000313" key="4">
    <source>
        <dbReference type="Proteomes" id="UP000540412"/>
    </source>
</evidence>
<dbReference type="InterPro" id="IPR037883">
    <property type="entry name" value="Knr4/Smi1-like_sf"/>
</dbReference>
<sequence>MSHRNPCRRPSRWTMKLFRASLLLLAALAAACASGQQAPANPADDWCRAAITDLTRAQHAWYEKDKAQGHDDAWMLTTPNPPIDDARIQAAEHRLGVRFDNQFKEWLRHADGWRFFSGADSLFPVEEISPDSTPAQNLRAFLRSGEFTPAQIGVDSFDQLIVVGGTDDGASFIALRAATDTENESAPVYTFGHGDFEKHDSFRTFIQNEVDLLEQQ</sequence>
<name>A0A7W9P8A4_9NOCA</name>